<feature type="region of interest" description="Disordered" evidence="1">
    <location>
        <begin position="43"/>
        <end position="64"/>
    </location>
</feature>
<evidence type="ECO:0000256" key="1">
    <source>
        <dbReference type="SAM" id="MobiDB-lite"/>
    </source>
</evidence>
<proteinExistence type="predicted"/>
<evidence type="ECO:0000313" key="2">
    <source>
        <dbReference type="EMBL" id="NKQ28643.1"/>
    </source>
</evidence>
<dbReference type="EMBL" id="JAAXMD010000472">
    <property type="protein sequence ID" value="NKQ28643.1"/>
    <property type="molecule type" value="Genomic_DNA"/>
</dbReference>
<gene>
    <name evidence="2" type="ORF">HF200_30855</name>
</gene>
<organism evidence="2 3">
    <name type="scientific">Streptomyces galbus</name>
    <dbReference type="NCBI Taxonomy" id="33898"/>
    <lineage>
        <taxon>Bacteria</taxon>
        <taxon>Bacillati</taxon>
        <taxon>Actinomycetota</taxon>
        <taxon>Actinomycetes</taxon>
        <taxon>Kitasatosporales</taxon>
        <taxon>Streptomycetaceae</taxon>
        <taxon>Streptomyces</taxon>
    </lineage>
</organism>
<keyword evidence="3" id="KW-1185">Reference proteome</keyword>
<name>A0ABX1IWR7_STRGB</name>
<feature type="region of interest" description="Disordered" evidence="1">
    <location>
        <begin position="231"/>
        <end position="263"/>
    </location>
</feature>
<comment type="caution">
    <text evidence="2">The sequence shown here is derived from an EMBL/GenBank/DDBJ whole genome shotgun (WGS) entry which is preliminary data.</text>
</comment>
<sequence>MTFGTASDLDALLARARLVPTAPYTRADVEAAEARIAARVAARRTGDPGARARPCPAPPPVPRENHPAARDLRALCEALLSRPGALQGLGAFLGSQLPEPSGARTLGGILHLAGCEDSARFWWQYAAGAADPVSSYCLYLHHRSQGEDRQADWWLRHTEITPATLRRREATELEIATALHVLTALRRGRRGLPEALRALVEYVPAVVGFVDDDLELPLPDGDLAEIVEEAAAHGAPPARGRRRTRDGALPARREPAVHTFSSASPCPTRHWSRAVREALRECEETVAC</sequence>
<protein>
    <submittedName>
        <fullName evidence="2">Uncharacterized protein</fullName>
    </submittedName>
</protein>
<reference evidence="2 3" key="1">
    <citation type="submission" date="2020-04" db="EMBL/GenBank/DDBJ databases">
        <title>Genome sequence of Streptomyces galbus strain I339.</title>
        <authorList>
            <person name="Silva E.A.N."/>
            <person name="Merces M."/>
            <person name="Castelo Branco A.P.O.T."/>
            <person name="Vasconcelos P.C."/>
            <person name="Costa N.P."/>
            <person name="Marinho G.C.S."/>
            <person name="Oliveira C.J.B."/>
            <person name="Araujo D."/>
            <person name="Rodrigues Junior V.S."/>
            <person name="Almeida R."/>
            <person name="Silva Filho U.R."/>
            <person name="Andrade A.S.A."/>
            <person name="Cibulski S.P."/>
        </authorList>
    </citation>
    <scope>NUCLEOTIDE SEQUENCE [LARGE SCALE GENOMIC DNA]</scope>
    <source>
        <strain evidence="2 3">I339</strain>
    </source>
</reference>
<dbReference type="RefSeq" id="WP_168376291.1">
    <property type="nucleotide sequence ID" value="NZ_JAAXMD010000472.1"/>
</dbReference>
<dbReference type="Proteomes" id="UP000744032">
    <property type="component" value="Unassembled WGS sequence"/>
</dbReference>
<accession>A0ABX1IWR7</accession>
<evidence type="ECO:0000313" key="3">
    <source>
        <dbReference type="Proteomes" id="UP000744032"/>
    </source>
</evidence>